<gene>
    <name evidence="6" type="primary">birA</name>
    <name evidence="8" type="ORF">SAMN05216386_2184</name>
</gene>
<keyword evidence="6" id="KW-0804">Transcription</keyword>
<feature type="binding site" evidence="6">
    <location>
        <position position="207"/>
    </location>
    <ligand>
        <name>biotin</name>
        <dbReference type="ChEBI" id="CHEBI:57586"/>
    </ligand>
</feature>
<dbReference type="SUPFAM" id="SSF55681">
    <property type="entry name" value="Class II aaRS and biotin synthetases"/>
    <property type="match status" value="1"/>
</dbReference>
<evidence type="ECO:0000259" key="7">
    <source>
        <dbReference type="PROSITE" id="PS51733"/>
    </source>
</evidence>
<evidence type="ECO:0000256" key="1">
    <source>
        <dbReference type="ARBA" id="ARBA00022598"/>
    </source>
</evidence>
<dbReference type="Pfam" id="PF08279">
    <property type="entry name" value="HTH_11"/>
    <property type="match status" value="1"/>
</dbReference>
<dbReference type="Gene3D" id="2.30.30.100">
    <property type="match status" value="1"/>
</dbReference>
<keyword evidence="6" id="KW-0238">DNA-binding</keyword>
<keyword evidence="2 6" id="KW-0547">Nucleotide-binding</keyword>
<reference evidence="9" key="1">
    <citation type="submission" date="2016-10" db="EMBL/GenBank/DDBJ databases">
        <authorList>
            <person name="Varghese N."/>
        </authorList>
    </citation>
    <scope>NUCLEOTIDE SEQUENCE [LARGE SCALE GENOMIC DNA]</scope>
    <source>
        <strain evidence="9">Nsp8</strain>
    </source>
</reference>
<dbReference type="Pfam" id="PF02237">
    <property type="entry name" value="BPL_C"/>
    <property type="match status" value="1"/>
</dbReference>
<comment type="similarity">
    <text evidence="6">Belongs to the biotin--protein ligase family.</text>
</comment>
<dbReference type="EC" id="6.3.4.15" evidence="6"/>
<dbReference type="Proteomes" id="UP000183107">
    <property type="component" value="Unassembled WGS sequence"/>
</dbReference>
<dbReference type="SUPFAM" id="SSF46785">
    <property type="entry name" value="Winged helix' DNA-binding domain"/>
    <property type="match status" value="1"/>
</dbReference>
<evidence type="ECO:0000256" key="6">
    <source>
        <dbReference type="HAMAP-Rule" id="MF_00978"/>
    </source>
</evidence>
<dbReference type="PANTHER" id="PTHR12835">
    <property type="entry name" value="BIOTIN PROTEIN LIGASE"/>
    <property type="match status" value="1"/>
</dbReference>
<dbReference type="SUPFAM" id="SSF50037">
    <property type="entry name" value="C-terminal domain of transcriptional repressors"/>
    <property type="match status" value="1"/>
</dbReference>
<feature type="domain" description="BPL/LPL catalytic" evidence="7">
    <location>
        <begin position="104"/>
        <end position="279"/>
    </location>
</feature>
<dbReference type="AlphaFoldDB" id="A0A1I5D337"/>
<dbReference type="InterPro" id="IPR036388">
    <property type="entry name" value="WH-like_DNA-bd_sf"/>
</dbReference>
<dbReference type="Pfam" id="PF03099">
    <property type="entry name" value="BPL_LplA_LipB"/>
    <property type="match status" value="1"/>
</dbReference>
<dbReference type="GO" id="GO:0005524">
    <property type="term" value="F:ATP binding"/>
    <property type="evidence" value="ECO:0007669"/>
    <property type="project" value="UniProtKB-UniRule"/>
</dbReference>
<dbReference type="InterPro" id="IPR036390">
    <property type="entry name" value="WH_DNA-bd_sf"/>
</dbReference>
<dbReference type="InterPro" id="IPR013196">
    <property type="entry name" value="HTH_11"/>
</dbReference>
<dbReference type="InterPro" id="IPR003142">
    <property type="entry name" value="BPL_C"/>
</dbReference>
<evidence type="ECO:0000313" key="9">
    <source>
        <dbReference type="Proteomes" id="UP000183107"/>
    </source>
</evidence>
<feature type="binding site" evidence="6">
    <location>
        <begin position="140"/>
        <end position="142"/>
    </location>
    <ligand>
        <name>biotin</name>
        <dbReference type="ChEBI" id="CHEBI:57586"/>
    </ligand>
</feature>
<dbReference type="Gene3D" id="1.10.10.10">
    <property type="entry name" value="Winged helix-like DNA-binding domain superfamily/Winged helix DNA-binding domain"/>
    <property type="match status" value="1"/>
</dbReference>
<keyword evidence="1 6" id="KW-0436">Ligase</keyword>
<keyword evidence="6" id="KW-0805">Transcription regulation</keyword>
<evidence type="ECO:0000256" key="2">
    <source>
        <dbReference type="ARBA" id="ARBA00022741"/>
    </source>
</evidence>
<dbReference type="RefSeq" id="WP_256208568.1">
    <property type="nucleotide sequence ID" value="NZ_FOVJ01000005.1"/>
</dbReference>
<dbReference type="InterPro" id="IPR004143">
    <property type="entry name" value="BPL_LPL_catalytic"/>
</dbReference>
<dbReference type="GO" id="GO:0003677">
    <property type="term" value="F:DNA binding"/>
    <property type="evidence" value="ECO:0007669"/>
    <property type="project" value="UniProtKB-UniRule"/>
</dbReference>
<organism evidence="8 9">
    <name type="scientific">Nitrosospira briensis</name>
    <dbReference type="NCBI Taxonomy" id="35799"/>
    <lineage>
        <taxon>Bacteria</taxon>
        <taxon>Pseudomonadati</taxon>
        <taxon>Pseudomonadota</taxon>
        <taxon>Betaproteobacteria</taxon>
        <taxon>Nitrosomonadales</taxon>
        <taxon>Nitrosomonadaceae</taxon>
        <taxon>Nitrosospira</taxon>
    </lineage>
</organism>
<dbReference type="Gene3D" id="3.30.930.10">
    <property type="entry name" value="Bira Bifunctional Protein, Domain 2"/>
    <property type="match status" value="1"/>
</dbReference>
<feature type="binding site" evidence="6">
    <location>
        <position position="136"/>
    </location>
    <ligand>
        <name>biotin</name>
        <dbReference type="ChEBI" id="CHEBI:57586"/>
    </ligand>
</feature>
<proteinExistence type="inferred from homology"/>
<keyword evidence="4 6" id="KW-0092">Biotin</keyword>
<accession>A0A1I5D337</accession>
<name>A0A1I5D337_9PROT</name>
<dbReference type="GO" id="GO:0004077">
    <property type="term" value="F:biotin--[biotin carboxyl-carrier protein] ligase activity"/>
    <property type="evidence" value="ECO:0007669"/>
    <property type="project" value="UniProtKB-UniRule"/>
</dbReference>
<evidence type="ECO:0000256" key="3">
    <source>
        <dbReference type="ARBA" id="ARBA00022840"/>
    </source>
</evidence>
<feature type="binding site" evidence="6">
    <location>
        <begin position="108"/>
        <end position="110"/>
    </location>
    <ligand>
        <name>biotin</name>
        <dbReference type="ChEBI" id="CHEBI:57586"/>
    </ligand>
</feature>
<evidence type="ECO:0000256" key="5">
    <source>
        <dbReference type="ARBA" id="ARBA00047846"/>
    </source>
</evidence>
<dbReference type="InterPro" id="IPR045864">
    <property type="entry name" value="aa-tRNA-synth_II/BPL/LPL"/>
</dbReference>
<dbReference type="InterPro" id="IPR030855">
    <property type="entry name" value="Bifunct_BirA"/>
</dbReference>
<protein>
    <recommendedName>
        <fullName evidence="6">Bifunctional ligase/repressor BirA</fullName>
    </recommendedName>
    <alternativeName>
        <fullName evidence="6">Biotin--[acetyl-CoA-carboxylase] ligase</fullName>
        <ecNumber evidence="6">6.3.4.15</ecNumber>
    </alternativeName>
    <alternativeName>
        <fullName evidence="6">Biotin--protein ligase</fullName>
    </alternativeName>
    <alternativeName>
        <fullName evidence="6">Biotin-[acetyl-CoA carboxylase] synthetase</fullName>
    </alternativeName>
</protein>
<dbReference type="CDD" id="cd16442">
    <property type="entry name" value="BPL"/>
    <property type="match status" value="1"/>
</dbReference>
<evidence type="ECO:0000313" key="8">
    <source>
        <dbReference type="EMBL" id="SFN93658.1"/>
    </source>
</evidence>
<dbReference type="InterPro" id="IPR008988">
    <property type="entry name" value="Transcriptional_repressor_C"/>
</dbReference>
<comment type="catalytic activity">
    <reaction evidence="5 6">
        <text>biotin + L-lysyl-[protein] + ATP = N(6)-biotinyl-L-lysyl-[protein] + AMP + diphosphate + H(+)</text>
        <dbReference type="Rhea" id="RHEA:11756"/>
        <dbReference type="Rhea" id="RHEA-COMP:9752"/>
        <dbReference type="Rhea" id="RHEA-COMP:10505"/>
        <dbReference type="ChEBI" id="CHEBI:15378"/>
        <dbReference type="ChEBI" id="CHEBI:29969"/>
        <dbReference type="ChEBI" id="CHEBI:30616"/>
        <dbReference type="ChEBI" id="CHEBI:33019"/>
        <dbReference type="ChEBI" id="CHEBI:57586"/>
        <dbReference type="ChEBI" id="CHEBI:83144"/>
        <dbReference type="ChEBI" id="CHEBI:456215"/>
        <dbReference type="EC" id="6.3.4.15"/>
    </reaction>
</comment>
<dbReference type="GO" id="GO:0005737">
    <property type="term" value="C:cytoplasm"/>
    <property type="evidence" value="ECO:0007669"/>
    <property type="project" value="TreeGrafter"/>
</dbReference>
<keyword evidence="6" id="KW-0678">Repressor</keyword>
<dbReference type="EMBL" id="FOVJ01000005">
    <property type="protein sequence ID" value="SFN93658.1"/>
    <property type="molecule type" value="Genomic_DNA"/>
</dbReference>
<keyword evidence="3 6" id="KW-0067">ATP-binding</keyword>
<dbReference type="GO" id="GO:0006355">
    <property type="term" value="P:regulation of DNA-templated transcription"/>
    <property type="evidence" value="ECO:0007669"/>
    <property type="project" value="UniProtKB-UniRule"/>
</dbReference>
<dbReference type="NCBIfam" id="TIGR00121">
    <property type="entry name" value="birA_ligase"/>
    <property type="match status" value="1"/>
</dbReference>
<comment type="function">
    <text evidence="6">Acts both as a biotin--[acetyl-CoA-carboxylase] ligase and a repressor.</text>
</comment>
<dbReference type="PROSITE" id="PS51733">
    <property type="entry name" value="BPL_LPL_CATALYTIC"/>
    <property type="match status" value="1"/>
</dbReference>
<keyword evidence="9" id="KW-1185">Reference proteome</keyword>
<dbReference type="HAMAP" id="MF_00978">
    <property type="entry name" value="Bifunct_BirA"/>
    <property type="match status" value="1"/>
</dbReference>
<dbReference type="PANTHER" id="PTHR12835:SF5">
    <property type="entry name" value="BIOTIN--PROTEIN LIGASE"/>
    <property type="match status" value="1"/>
</dbReference>
<evidence type="ECO:0000256" key="4">
    <source>
        <dbReference type="ARBA" id="ARBA00023267"/>
    </source>
</evidence>
<sequence>MNRSAAQAKCICTTLIIMKALAFSILRLLSANEFLSGATIARALGVSRASVSTALRDLDQVGLTVHKVHGRGYRLLEPVQWLERDLILKHMGADAKNFNLEVLDTIDSTNSFLMKEAVNEVHSAGTGIRAVAVELQTGGRGRRGRQWHSGLGDSLAFSLLWRFQQSAGFLSGLSLAAGVAIIRALESAGIEGAVLKWPNDVMFNFCKLAGILIELHGDMLGPTVAVVGVGMNLKLSPSIQGRIDQGATDVFSIIGKMPDRNKLLAELLINLASALKEFEQKGFAPFKGEWSDHHVCASKAVTLRLPDGSGRQGTVAGVGDDGSLLLRTSTGVRSYSGGEITLCRMT</sequence>
<dbReference type="InterPro" id="IPR004408">
    <property type="entry name" value="Biotin_CoA_COase_ligase"/>
</dbReference>
<feature type="DNA-binding region" description="H-T-H motif" evidence="6">
    <location>
        <begin position="37"/>
        <end position="56"/>
    </location>
</feature>